<evidence type="ECO:0000313" key="3">
    <source>
        <dbReference type="Proteomes" id="UP000563898"/>
    </source>
</evidence>
<keyword evidence="1" id="KW-0472">Membrane</keyword>
<sequence length="277" mass="27758">MTVILLASACAVLWSGAPRAAHRLRPLGGRHTRSTTGVPTLRRIVVPIGICGALLVGGIAAAVAAGLVAGVYGWRAHRRRAAEQADARRDDLLTALSLMIAELSVGAPPAHACAAAAAEMSAMADATRDGVTGQADSVASALSMLAGRAELGGGILIDPTAAHGADESWQRIAVAWQTSEAHGLPLADLLGSVRSDLLARKAFVERTRAGMAGPRATATVLAGLPVLGIALGQATGAQPLSTLLGGGLGGILLVVGTALVASGLLWADRIAAKVVAP</sequence>
<dbReference type="EMBL" id="JAAXPC010000001">
    <property type="protein sequence ID" value="NKY00002.1"/>
    <property type="molecule type" value="Genomic_DNA"/>
</dbReference>
<organism evidence="2 3">
    <name type="scientific">Gordonia polyisoprenivorans</name>
    <dbReference type="NCBI Taxonomy" id="84595"/>
    <lineage>
        <taxon>Bacteria</taxon>
        <taxon>Bacillati</taxon>
        <taxon>Actinomycetota</taxon>
        <taxon>Actinomycetes</taxon>
        <taxon>Mycobacteriales</taxon>
        <taxon>Gordoniaceae</taxon>
        <taxon>Gordonia</taxon>
    </lineage>
</organism>
<evidence type="ECO:0000256" key="1">
    <source>
        <dbReference type="SAM" id="Phobius"/>
    </source>
</evidence>
<dbReference type="PANTHER" id="PTHR35007">
    <property type="entry name" value="INTEGRAL MEMBRANE PROTEIN-RELATED"/>
    <property type="match status" value="1"/>
</dbReference>
<proteinExistence type="predicted"/>
<reference evidence="2 3" key="1">
    <citation type="submission" date="2020-04" db="EMBL/GenBank/DDBJ databases">
        <title>MicrobeNet Type strains.</title>
        <authorList>
            <person name="Nicholson A.C."/>
        </authorList>
    </citation>
    <scope>NUCLEOTIDE SEQUENCE [LARGE SCALE GENOMIC DNA]</scope>
    <source>
        <strain evidence="2 3">ATCC BAA-14</strain>
    </source>
</reference>
<gene>
    <name evidence="2" type="ORF">HGA05_00210</name>
</gene>
<evidence type="ECO:0000313" key="2">
    <source>
        <dbReference type="EMBL" id="NKY00002.1"/>
    </source>
</evidence>
<keyword evidence="1" id="KW-0812">Transmembrane</keyword>
<feature type="transmembrane region" description="Helical" evidence="1">
    <location>
        <begin position="216"/>
        <end position="237"/>
    </location>
</feature>
<protein>
    <submittedName>
        <fullName evidence="2">Type II secretion system protein F</fullName>
    </submittedName>
</protein>
<name>A0A846WDV4_9ACTN</name>
<feature type="transmembrane region" description="Helical" evidence="1">
    <location>
        <begin position="243"/>
        <end position="267"/>
    </location>
</feature>
<keyword evidence="1" id="KW-1133">Transmembrane helix</keyword>
<accession>A0A846WDV4</accession>
<dbReference type="Proteomes" id="UP000563898">
    <property type="component" value="Unassembled WGS sequence"/>
</dbReference>
<dbReference type="RefSeq" id="WP_006372344.1">
    <property type="nucleotide sequence ID" value="NZ_CP085887.1"/>
</dbReference>
<dbReference type="PANTHER" id="PTHR35007:SF4">
    <property type="entry name" value="CONSERVED TRANSMEMBRANE PROTEIN-RELATED"/>
    <property type="match status" value="1"/>
</dbReference>
<comment type="caution">
    <text evidence="2">The sequence shown here is derived from an EMBL/GenBank/DDBJ whole genome shotgun (WGS) entry which is preliminary data.</text>
</comment>
<dbReference type="AlphaFoldDB" id="A0A846WDV4"/>
<feature type="transmembrane region" description="Helical" evidence="1">
    <location>
        <begin position="44"/>
        <end position="74"/>
    </location>
</feature>